<dbReference type="Proteomes" id="UP001056778">
    <property type="component" value="Chromosome 9"/>
</dbReference>
<name>A0ACB9SGH6_HOLOL</name>
<evidence type="ECO:0000313" key="2">
    <source>
        <dbReference type="Proteomes" id="UP001056778"/>
    </source>
</evidence>
<reference evidence="1" key="1">
    <citation type="submission" date="2022-04" db="EMBL/GenBank/DDBJ databases">
        <title>Chromosome-scale genome assembly of Holotrichia oblita Faldermann.</title>
        <authorList>
            <person name="Rongchong L."/>
        </authorList>
    </citation>
    <scope>NUCLEOTIDE SEQUENCE</scope>
    <source>
        <strain evidence="1">81SQS9</strain>
    </source>
</reference>
<comment type="caution">
    <text evidence="1">The sequence shown here is derived from an EMBL/GenBank/DDBJ whole genome shotgun (WGS) entry which is preliminary data.</text>
</comment>
<keyword evidence="2" id="KW-1185">Reference proteome</keyword>
<evidence type="ECO:0000313" key="1">
    <source>
        <dbReference type="EMBL" id="KAI4454300.1"/>
    </source>
</evidence>
<organism evidence="1 2">
    <name type="scientific">Holotrichia oblita</name>
    <name type="common">Chafer beetle</name>
    <dbReference type="NCBI Taxonomy" id="644536"/>
    <lineage>
        <taxon>Eukaryota</taxon>
        <taxon>Metazoa</taxon>
        <taxon>Ecdysozoa</taxon>
        <taxon>Arthropoda</taxon>
        <taxon>Hexapoda</taxon>
        <taxon>Insecta</taxon>
        <taxon>Pterygota</taxon>
        <taxon>Neoptera</taxon>
        <taxon>Endopterygota</taxon>
        <taxon>Coleoptera</taxon>
        <taxon>Polyphaga</taxon>
        <taxon>Scarabaeiformia</taxon>
        <taxon>Scarabaeidae</taxon>
        <taxon>Melolonthinae</taxon>
        <taxon>Holotrichia</taxon>
    </lineage>
</organism>
<dbReference type="EMBL" id="CM043023">
    <property type="protein sequence ID" value="KAI4454300.1"/>
    <property type="molecule type" value="Genomic_DNA"/>
</dbReference>
<proteinExistence type="predicted"/>
<sequence length="472" mass="53830">MAYQSPADIRALFKLFSERAQYQDVYADETGVLLLDEQQDCTNFKIRRDRQITKFTYQRKFDTCDEGDYIIEDGTTHIVWAKGLTPLFKVDGLNVSVPDSNMIRVQLLKNAFLPSINIKHTKILDIVTNKAQIPNTDTTYWCHVHKLSPKFNIKHHIYQYEAVIDKENEGIVHHMEVFHCIAPANTEIPLYVGSCFSSERPESTQVCKRVLAAWAMGATMFMYPELTKKLYPLQEAGLPIGGPDFNKYIMLEVHYNNPKLRSGIIDSSGIRFYVSQNLRPMDAGIIELGLEYTDKMAIPPGQSSFLLSGFCVSECTAVVTVSDPEATDDEDRTIQLKKKSLEDIHAIPVPRVSRSTNRRKQKSKILTSTPVKEELEEKELKRSKRNVAVVKKKVLKNLDGPTKSNIKKSMQSKNRPECEKKDDDICPVCCDFGKNEVWWRCRRCGVWSHSACTVFARAEDFNTCVKCDASMM</sequence>
<accession>A0ACB9SGH6</accession>
<protein>
    <submittedName>
        <fullName evidence="1">Dopamine beta hydroxylase related</fullName>
    </submittedName>
</protein>
<gene>
    <name evidence="1" type="ORF">MML48_9g00013381</name>
</gene>